<keyword evidence="2" id="KW-1133">Transmembrane helix</keyword>
<evidence type="ECO:0000256" key="1">
    <source>
        <dbReference type="SAM" id="MobiDB-lite"/>
    </source>
</evidence>
<dbReference type="CDD" id="cd13221">
    <property type="entry name" value="PH-GRAM_GRAMDC4"/>
    <property type="match status" value="1"/>
</dbReference>
<dbReference type="InterPro" id="IPR011993">
    <property type="entry name" value="PH-like_dom_sf"/>
</dbReference>
<dbReference type="InterPro" id="IPR004182">
    <property type="entry name" value="GRAM"/>
</dbReference>
<dbReference type="PANTHER" id="PTHR37402">
    <property type="entry name" value="GRAM DOMAIN-CONTAINING PROTEIN 4"/>
    <property type="match status" value="1"/>
</dbReference>
<feature type="domain" description="GRAM" evidence="3">
    <location>
        <begin position="411"/>
        <end position="524"/>
    </location>
</feature>
<feature type="compositionally biased region" description="Basic and acidic residues" evidence="1">
    <location>
        <begin position="17"/>
        <end position="30"/>
    </location>
</feature>
<accession>A0ABN8PU79</accession>
<keyword evidence="5" id="KW-1185">Reference proteome</keyword>
<evidence type="ECO:0000256" key="2">
    <source>
        <dbReference type="SAM" id="Phobius"/>
    </source>
</evidence>
<feature type="compositionally biased region" description="Polar residues" evidence="1">
    <location>
        <begin position="31"/>
        <end position="42"/>
    </location>
</feature>
<keyword evidence="2" id="KW-0472">Membrane</keyword>
<evidence type="ECO:0000313" key="5">
    <source>
        <dbReference type="Proteomes" id="UP001159405"/>
    </source>
</evidence>
<protein>
    <recommendedName>
        <fullName evidence="3">GRAM domain-containing protein</fullName>
    </recommendedName>
</protein>
<evidence type="ECO:0000259" key="3">
    <source>
        <dbReference type="Pfam" id="PF02893"/>
    </source>
</evidence>
<dbReference type="PANTHER" id="PTHR37402:SF1">
    <property type="entry name" value="GRAM DOMAIN-CONTAINING PROTEIN 4"/>
    <property type="match status" value="1"/>
</dbReference>
<evidence type="ECO:0000313" key="4">
    <source>
        <dbReference type="EMBL" id="CAH3151013.1"/>
    </source>
</evidence>
<feature type="region of interest" description="Disordered" evidence="1">
    <location>
        <begin position="1"/>
        <end position="64"/>
    </location>
</feature>
<dbReference type="Pfam" id="PF02893">
    <property type="entry name" value="GRAM"/>
    <property type="match status" value="1"/>
</dbReference>
<dbReference type="Proteomes" id="UP001159405">
    <property type="component" value="Unassembled WGS sequence"/>
</dbReference>
<feature type="compositionally biased region" description="Basic and acidic residues" evidence="1">
    <location>
        <begin position="108"/>
        <end position="119"/>
    </location>
</feature>
<dbReference type="InterPro" id="IPR037847">
    <property type="entry name" value="GRAMDC4"/>
</dbReference>
<reference evidence="4 5" key="1">
    <citation type="submission" date="2022-05" db="EMBL/GenBank/DDBJ databases">
        <authorList>
            <consortium name="Genoscope - CEA"/>
            <person name="William W."/>
        </authorList>
    </citation>
    <scope>NUCLEOTIDE SEQUENCE [LARGE SCALE GENOMIC DNA]</scope>
</reference>
<keyword evidence="2" id="KW-0812">Transmembrane</keyword>
<dbReference type="Gene3D" id="2.30.29.30">
    <property type="entry name" value="Pleckstrin-homology domain (PH domain)/Phosphotyrosine-binding domain (PTB)"/>
    <property type="match status" value="1"/>
</dbReference>
<proteinExistence type="predicted"/>
<comment type="caution">
    <text evidence="4">The sequence shown here is derived from an EMBL/GenBank/DDBJ whole genome shotgun (WGS) entry which is preliminary data.</text>
</comment>
<feature type="region of interest" description="Disordered" evidence="1">
    <location>
        <begin position="85"/>
        <end position="119"/>
    </location>
</feature>
<feature type="region of interest" description="Disordered" evidence="1">
    <location>
        <begin position="370"/>
        <end position="394"/>
    </location>
</feature>
<gene>
    <name evidence="4" type="ORF">PLOB_00048377</name>
</gene>
<feature type="compositionally biased region" description="Basic and acidic residues" evidence="1">
    <location>
        <begin position="55"/>
        <end position="64"/>
    </location>
</feature>
<dbReference type="EMBL" id="CALNXK010000090">
    <property type="protein sequence ID" value="CAH3151013.1"/>
    <property type="molecule type" value="Genomic_DNA"/>
</dbReference>
<sequence length="527" mass="59862">MMTANSEDNSKKRKRRNSEIKFKQKQKEKQSTPNHQRTNSSPPDLYNGRCVAIDSSERSVNDWDNTRKDEYSQVVLRDINDNSLVAEDEKEKSSHVSLDGSQTNSHSGKSDEDTGEEAHRVQRVKTKLGIWKTQATDLILDRLLDFVNDEPEETVDEYVEGEPLAVKTLKENINRFTAGMKPVTGFIKSFTNVFSWTNPAASFLIFLVYMYSVWHGYLLSLILFAMIWKLFINYLHAKGITKQLGFLYEAKDELTPSDDHSWSDKFQLVLQVARKVQNTLGKMADALEKVKNLLTWEHPEATRKLFTALCVALLASLVLRGKILFMIAGLFWGIKLFMINPIYHRYPKVKRRYDSTAKLWRELPTGAELAARPNEAEPTQQSFSRTSSSSSLSSLCTNSSSDQTVISTANLFSERFKIPASETLLPGWEDGKRCTFLDREKTFSNVKQGRMFLTQSYLCFEKIKSSGTKNVVIKLEDIKNITKARPFGIMPGAGTALEVHVRGVDKPYIFGGLIGRDDVFDSITLQI</sequence>
<organism evidence="4 5">
    <name type="scientific">Porites lobata</name>
    <dbReference type="NCBI Taxonomy" id="104759"/>
    <lineage>
        <taxon>Eukaryota</taxon>
        <taxon>Metazoa</taxon>
        <taxon>Cnidaria</taxon>
        <taxon>Anthozoa</taxon>
        <taxon>Hexacorallia</taxon>
        <taxon>Scleractinia</taxon>
        <taxon>Fungiina</taxon>
        <taxon>Poritidae</taxon>
        <taxon>Porites</taxon>
    </lineage>
</organism>
<feature type="transmembrane region" description="Helical" evidence="2">
    <location>
        <begin position="217"/>
        <end position="235"/>
    </location>
</feature>
<feature type="compositionally biased region" description="Low complexity" evidence="1">
    <location>
        <begin position="382"/>
        <end position="394"/>
    </location>
</feature>
<dbReference type="InterPro" id="IPR037845">
    <property type="entry name" value="GRAMDC4_PH-GRAM"/>
</dbReference>
<feature type="compositionally biased region" description="Polar residues" evidence="1">
    <location>
        <begin position="95"/>
        <end position="107"/>
    </location>
</feature>
<name>A0ABN8PU79_9CNID</name>